<evidence type="ECO:0000313" key="3">
    <source>
        <dbReference type="Proteomes" id="UP000005819"/>
    </source>
</evidence>
<accession>B0MTJ3</accession>
<name>B0MTJ3_9BACT</name>
<dbReference type="Proteomes" id="UP000005819">
    <property type="component" value="Unassembled WGS sequence"/>
</dbReference>
<evidence type="ECO:0000313" key="2">
    <source>
        <dbReference type="EMBL" id="EDS04222.1"/>
    </source>
</evidence>
<feature type="region of interest" description="Disordered" evidence="1">
    <location>
        <begin position="1"/>
        <end position="21"/>
    </location>
</feature>
<reference evidence="2" key="2">
    <citation type="submission" date="2013-09" db="EMBL/GenBank/DDBJ databases">
        <title>Draft genome sequence of Alistipes putredinis (DSM 17216).</title>
        <authorList>
            <person name="Sudarsanam P."/>
            <person name="Ley R."/>
            <person name="Guruge J."/>
            <person name="Turnbaugh P.J."/>
            <person name="Mahowald M."/>
            <person name="Liep D."/>
            <person name="Gordon J."/>
        </authorList>
    </citation>
    <scope>NUCLEOTIDE SEQUENCE</scope>
    <source>
        <strain evidence="2">DSM 17216</strain>
    </source>
</reference>
<keyword evidence="3" id="KW-1185">Reference proteome</keyword>
<proteinExistence type="predicted"/>
<dbReference type="EMBL" id="ABFK02000016">
    <property type="protein sequence ID" value="EDS04222.1"/>
    <property type="molecule type" value="Genomic_DNA"/>
</dbReference>
<sequence>MFAACAPIHNAAPPRNPHLEGTCGATRPKRYTEVSGSFAYPVGPIAVAVRNVTAPSESEAKAKCTRLPYFKTSV</sequence>
<protein>
    <submittedName>
        <fullName evidence="2">Uncharacterized protein</fullName>
    </submittedName>
</protein>
<organism evidence="2 3">
    <name type="scientific">Alistipes putredinis DSM 17216</name>
    <dbReference type="NCBI Taxonomy" id="445970"/>
    <lineage>
        <taxon>Bacteria</taxon>
        <taxon>Pseudomonadati</taxon>
        <taxon>Bacteroidota</taxon>
        <taxon>Bacteroidia</taxon>
        <taxon>Bacteroidales</taxon>
        <taxon>Rikenellaceae</taxon>
        <taxon>Alistipes</taxon>
    </lineage>
</organism>
<dbReference type="AlphaFoldDB" id="B0MTJ3"/>
<evidence type="ECO:0000256" key="1">
    <source>
        <dbReference type="SAM" id="MobiDB-lite"/>
    </source>
</evidence>
<dbReference type="HOGENOM" id="CLU_2679512_0_0_10"/>
<reference evidence="2" key="1">
    <citation type="submission" date="2007-10" db="EMBL/GenBank/DDBJ databases">
        <authorList>
            <person name="Fulton L."/>
            <person name="Clifton S."/>
            <person name="Fulton B."/>
            <person name="Xu J."/>
            <person name="Minx P."/>
            <person name="Pepin K.H."/>
            <person name="Johnson M."/>
            <person name="Thiruvilangam P."/>
            <person name="Bhonagiri V."/>
            <person name="Nash W.E."/>
            <person name="Mardis E.R."/>
            <person name="Wilson R.K."/>
        </authorList>
    </citation>
    <scope>NUCLEOTIDE SEQUENCE [LARGE SCALE GENOMIC DNA]</scope>
    <source>
        <strain evidence="2">DSM 17216</strain>
    </source>
</reference>
<comment type="caution">
    <text evidence="2">The sequence shown here is derived from an EMBL/GenBank/DDBJ whole genome shotgun (WGS) entry which is preliminary data.</text>
</comment>
<gene>
    <name evidence="2" type="ORF">ALIPUT_00093</name>
</gene>